<dbReference type="AlphaFoldDB" id="A0AAD5BQL2"/>
<evidence type="ECO:0000313" key="2">
    <source>
        <dbReference type="Proteomes" id="UP001206925"/>
    </source>
</evidence>
<proteinExistence type="predicted"/>
<name>A0AAD5BQL2_AMBAR</name>
<dbReference type="Proteomes" id="UP001206925">
    <property type="component" value="Unassembled WGS sequence"/>
</dbReference>
<dbReference type="EMBL" id="JAMZMK010011328">
    <property type="protein sequence ID" value="KAI7727742.1"/>
    <property type="molecule type" value="Genomic_DNA"/>
</dbReference>
<sequence>SPFIASSIKVFQSLFLLLSHSRIRLITYKLSRSHPHQNEDGGGNLMEKKVKVVAPGGSIESIGKQGINIWI</sequence>
<reference evidence="1" key="1">
    <citation type="submission" date="2022-06" db="EMBL/GenBank/DDBJ databases">
        <title>Uncovering the hologenomic basis of an extraordinary plant invasion.</title>
        <authorList>
            <person name="Bieker V.C."/>
            <person name="Martin M.D."/>
            <person name="Gilbert T."/>
            <person name="Hodgins K."/>
            <person name="Battlay P."/>
            <person name="Petersen B."/>
            <person name="Wilson J."/>
        </authorList>
    </citation>
    <scope>NUCLEOTIDE SEQUENCE</scope>
    <source>
        <strain evidence="1">AA19_3_7</strain>
        <tissue evidence="1">Leaf</tissue>
    </source>
</reference>
<protein>
    <submittedName>
        <fullName evidence="1">Uncharacterized protein</fullName>
    </submittedName>
</protein>
<evidence type="ECO:0000313" key="1">
    <source>
        <dbReference type="EMBL" id="KAI7727742.1"/>
    </source>
</evidence>
<comment type="caution">
    <text evidence="1">The sequence shown here is derived from an EMBL/GenBank/DDBJ whole genome shotgun (WGS) entry which is preliminary data.</text>
</comment>
<organism evidence="1 2">
    <name type="scientific">Ambrosia artemisiifolia</name>
    <name type="common">Common ragweed</name>
    <dbReference type="NCBI Taxonomy" id="4212"/>
    <lineage>
        <taxon>Eukaryota</taxon>
        <taxon>Viridiplantae</taxon>
        <taxon>Streptophyta</taxon>
        <taxon>Embryophyta</taxon>
        <taxon>Tracheophyta</taxon>
        <taxon>Spermatophyta</taxon>
        <taxon>Magnoliopsida</taxon>
        <taxon>eudicotyledons</taxon>
        <taxon>Gunneridae</taxon>
        <taxon>Pentapetalae</taxon>
        <taxon>asterids</taxon>
        <taxon>campanulids</taxon>
        <taxon>Asterales</taxon>
        <taxon>Asteraceae</taxon>
        <taxon>Asteroideae</taxon>
        <taxon>Heliantheae alliance</taxon>
        <taxon>Heliantheae</taxon>
        <taxon>Ambrosia</taxon>
    </lineage>
</organism>
<accession>A0AAD5BQL2</accession>
<keyword evidence="2" id="KW-1185">Reference proteome</keyword>
<feature type="non-terminal residue" evidence="1">
    <location>
        <position position="71"/>
    </location>
</feature>
<feature type="non-terminal residue" evidence="1">
    <location>
        <position position="1"/>
    </location>
</feature>
<gene>
    <name evidence="1" type="ORF">M8C21_025440</name>
</gene>